<dbReference type="EMBL" id="JAGPXC010000004">
    <property type="protein sequence ID" value="KAH6654722.1"/>
    <property type="molecule type" value="Genomic_DNA"/>
</dbReference>
<dbReference type="RefSeq" id="XP_045958992.1">
    <property type="nucleotide sequence ID" value="XM_046102852.1"/>
</dbReference>
<evidence type="ECO:0000313" key="2">
    <source>
        <dbReference type="Proteomes" id="UP000758603"/>
    </source>
</evidence>
<gene>
    <name evidence="1" type="ORF">BKA67DRAFT_566091</name>
</gene>
<dbReference type="PANTHER" id="PTHR40129:SF2">
    <property type="entry name" value="KETOPANTOATE REDUCTASE N-TERMINAL DOMAIN-CONTAINING PROTEIN"/>
    <property type="match status" value="1"/>
</dbReference>
<dbReference type="AlphaFoldDB" id="A0A9P8ZXD8"/>
<dbReference type="GeneID" id="70131744"/>
<dbReference type="Proteomes" id="UP000758603">
    <property type="component" value="Unassembled WGS sequence"/>
</dbReference>
<sequence length="293" mass="32883">MENEDMLRPLPDHVDLLILGAGWTSDFLIPLLEKKNISYAATSTTGRDGTIPFKYDPNTEDPAQFRRLPSAVTVVIVFPLKGKGQSSHLTKLYKKTHESSEPHYIQLGATSIWKGEGWQNDDSPYDTSNSRAIAEDELMGVANGAVMNLAGLYGGARQPRNWVDRVVKTKDELKGKGALHLIHGEDVARGIIALHKNFTPAKRWLLCDLHTYDWWDLVQDWAIKVQYDAEAGNIRVEDAEIAKQKQMQVWVGELMEEEGVKALPRDSPLLGRVLDGRAFWKTVGIWPSQGRVL</sequence>
<comment type="caution">
    <text evidence="1">The sequence shown here is derived from an EMBL/GenBank/DDBJ whole genome shotgun (WGS) entry which is preliminary data.</text>
</comment>
<organism evidence="1 2">
    <name type="scientific">Truncatella angustata</name>
    <dbReference type="NCBI Taxonomy" id="152316"/>
    <lineage>
        <taxon>Eukaryota</taxon>
        <taxon>Fungi</taxon>
        <taxon>Dikarya</taxon>
        <taxon>Ascomycota</taxon>
        <taxon>Pezizomycotina</taxon>
        <taxon>Sordariomycetes</taxon>
        <taxon>Xylariomycetidae</taxon>
        <taxon>Amphisphaeriales</taxon>
        <taxon>Sporocadaceae</taxon>
        <taxon>Truncatella</taxon>
    </lineage>
</organism>
<name>A0A9P8ZXD8_9PEZI</name>
<dbReference type="PANTHER" id="PTHR40129">
    <property type="entry name" value="KETOPANTOATE REDUCTASE N-TERMINAL DOMAIN-CONTAINING PROTEIN"/>
    <property type="match status" value="1"/>
</dbReference>
<accession>A0A9P8ZXD8</accession>
<dbReference type="Gene3D" id="3.40.50.720">
    <property type="entry name" value="NAD(P)-binding Rossmann-like Domain"/>
    <property type="match status" value="1"/>
</dbReference>
<keyword evidence="2" id="KW-1185">Reference proteome</keyword>
<proteinExistence type="predicted"/>
<evidence type="ECO:0000313" key="1">
    <source>
        <dbReference type="EMBL" id="KAH6654722.1"/>
    </source>
</evidence>
<protein>
    <submittedName>
        <fullName evidence="1">Uncharacterized protein</fullName>
    </submittedName>
</protein>
<dbReference type="OrthoDB" id="674948at2759"/>
<reference evidence="1" key="1">
    <citation type="journal article" date="2021" name="Nat. Commun.">
        <title>Genetic determinants of endophytism in the Arabidopsis root mycobiome.</title>
        <authorList>
            <person name="Mesny F."/>
            <person name="Miyauchi S."/>
            <person name="Thiergart T."/>
            <person name="Pickel B."/>
            <person name="Atanasova L."/>
            <person name="Karlsson M."/>
            <person name="Huettel B."/>
            <person name="Barry K.W."/>
            <person name="Haridas S."/>
            <person name="Chen C."/>
            <person name="Bauer D."/>
            <person name="Andreopoulos W."/>
            <person name="Pangilinan J."/>
            <person name="LaButti K."/>
            <person name="Riley R."/>
            <person name="Lipzen A."/>
            <person name="Clum A."/>
            <person name="Drula E."/>
            <person name="Henrissat B."/>
            <person name="Kohler A."/>
            <person name="Grigoriev I.V."/>
            <person name="Martin F.M."/>
            <person name="Hacquard S."/>
        </authorList>
    </citation>
    <scope>NUCLEOTIDE SEQUENCE</scope>
    <source>
        <strain evidence="1">MPI-SDFR-AT-0073</strain>
    </source>
</reference>